<dbReference type="InterPro" id="IPR036959">
    <property type="entry name" value="Peptidase_C12_UCH_sf"/>
</dbReference>
<dbReference type="GO" id="GO:0004843">
    <property type="term" value="F:cysteine-type deubiquitinase activity"/>
    <property type="evidence" value="ECO:0007669"/>
    <property type="project" value="UniProtKB-UniRule"/>
</dbReference>
<organism evidence="11 12">
    <name type="scientific">Besnoitia besnoiti</name>
    <name type="common">Apicomplexan protozoan</name>
    <dbReference type="NCBI Taxonomy" id="94643"/>
    <lineage>
        <taxon>Eukaryota</taxon>
        <taxon>Sar</taxon>
        <taxon>Alveolata</taxon>
        <taxon>Apicomplexa</taxon>
        <taxon>Conoidasida</taxon>
        <taxon>Coccidia</taxon>
        <taxon>Eucoccidiorida</taxon>
        <taxon>Eimeriorina</taxon>
        <taxon>Sarcocystidae</taxon>
        <taxon>Besnoitia</taxon>
    </lineage>
</organism>
<evidence type="ECO:0000256" key="7">
    <source>
        <dbReference type="ARBA" id="ARBA00022807"/>
    </source>
</evidence>
<keyword evidence="12" id="KW-1185">Reference proteome</keyword>
<dbReference type="Gene3D" id="3.40.532.10">
    <property type="entry name" value="Peptidase C12, ubiquitin carboxyl-terminal hydrolase"/>
    <property type="match status" value="1"/>
</dbReference>
<feature type="domain" description="UCH catalytic" evidence="10">
    <location>
        <begin position="20"/>
        <end position="260"/>
    </location>
</feature>
<dbReference type="InterPro" id="IPR038765">
    <property type="entry name" value="Papain-like_cys_pep_sf"/>
</dbReference>
<proteinExistence type="inferred from homology"/>
<dbReference type="Pfam" id="PF18031">
    <property type="entry name" value="UCH_C"/>
    <property type="match status" value="1"/>
</dbReference>
<sequence>MPSEGGKSCARSRNADSSSRWCLIESDPGVFTELVEKLGVKGVEFDEVFGVDEASFETLKQRDRKVFGFVFLFNWTKDAAGKASGGVADEDVVMDEAEAASQCPPDLFFAKQVIENACASQAILSILVNKRDEIKEIGPTLTALVDFTKDFLDPQMRGEAIGNSEAIRAAHNSFKSSSPFDWADDEDDKEKEDAFHFVSYICFKGHAYEMDGLQPGPKCLGSCDESSWIELVRKQLQKRIETIQKAASGELRFNLMAVTEDALSKLQEEIFRYRVIIQRANIKLISSGKDLELTDEVDEDLAPSNTPTLDELPDGIAELENVVEEAEKKKKALKEQEEEEHYKRARWKKENVRRRHDFVPVLLSVLKHLAKRGELVDAVKAAQEATALRQQERKKVKTGGPAPNN</sequence>
<dbReference type="Pfam" id="PF01088">
    <property type="entry name" value="Peptidase_C12"/>
    <property type="match status" value="1"/>
</dbReference>
<dbReference type="PANTHER" id="PTHR10589">
    <property type="entry name" value="UBIQUITIN CARBOXYL-TERMINAL HYDROLASE"/>
    <property type="match status" value="1"/>
</dbReference>
<keyword evidence="5 8" id="KW-0833">Ubl conjugation pathway</keyword>
<gene>
    <name evidence="11" type="ORF">BESB_005930</name>
</gene>
<dbReference type="Gene3D" id="1.20.58.860">
    <property type="match status" value="1"/>
</dbReference>
<protein>
    <recommendedName>
        <fullName evidence="3 8">ubiquitinyl hydrolase 1</fullName>
        <ecNumber evidence="3 8">3.4.19.12</ecNumber>
    </recommendedName>
</protein>
<dbReference type="PROSITE" id="PS52048">
    <property type="entry name" value="UCH_DOMAIN"/>
    <property type="match status" value="1"/>
</dbReference>
<comment type="catalytic activity">
    <reaction evidence="1 8">
        <text>Thiol-dependent hydrolysis of ester, thioester, amide, peptide and isopeptide bonds formed by the C-terminal Gly of ubiquitin (a 76-residue protein attached to proteins as an intracellular targeting signal).</text>
        <dbReference type="EC" id="3.4.19.12"/>
    </reaction>
</comment>
<dbReference type="GO" id="GO:0005737">
    <property type="term" value="C:cytoplasm"/>
    <property type="evidence" value="ECO:0007669"/>
    <property type="project" value="TreeGrafter"/>
</dbReference>
<keyword evidence="6 8" id="KW-0378">Hydrolase</keyword>
<dbReference type="GeneID" id="40305656"/>
<feature type="active site" description="Nucleophile" evidence="8">
    <location>
        <position position="118"/>
    </location>
</feature>
<evidence type="ECO:0000259" key="10">
    <source>
        <dbReference type="PROSITE" id="PS52048"/>
    </source>
</evidence>
<dbReference type="OrthoDB" id="1924260at2759"/>
<feature type="site" description="Important for enzyme activity" evidence="8">
    <location>
        <position position="211"/>
    </location>
</feature>
<dbReference type="GO" id="GO:0006511">
    <property type="term" value="P:ubiquitin-dependent protein catabolic process"/>
    <property type="evidence" value="ECO:0007669"/>
    <property type="project" value="UniProtKB-UniRule"/>
</dbReference>
<feature type="coiled-coil region" evidence="9">
    <location>
        <begin position="309"/>
        <end position="343"/>
    </location>
</feature>
<dbReference type="InterPro" id="IPR041507">
    <property type="entry name" value="UCH_C"/>
</dbReference>
<evidence type="ECO:0000256" key="9">
    <source>
        <dbReference type="SAM" id="Coils"/>
    </source>
</evidence>
<evidence type="ECO:0000256" key="6">
    <source>
        <dbReference type="ARBA" id="ARBA00022801"/>
    </source>
</evidence>
<keyword evidence="4 8" id="KW-0645">Protease</keyword>
<dbReference type="CDD" id="cd09617">
    <property type="entry name" value="Peptidase_C12_UCH37_BAP1"/>
    <property type="match status" value="1"/>
</dbReference>
<dbReference type="STRING" id="94643.A0A2A9MQG8"/>
<evidence type="ECO:0000256" key="2">
    <source>
        <dbReference type="ARBA" id="ARBA00009326"/>
    </source>
</evidence>
<dbReference type="EC" id="3.4.19.12" evidence="3 8"/>
<dbReference type="PROSITE" id="PS52049">
    <property type="entry name" value="ULD"/>
    <property type="match status" value="1"/>
</dbReference>
<dbReference type="EMBL" id="NWUJ01000001">
    <property type="protein sequence ID" value="PFH38252.1"/>
    <property type="molecule type" value="Genomic_DNA"/>
</dbReference>
<dbReference type="InterPro" id="IPR001578">
    <property type="entry name" value="Peptidase_C12_UCH"/>
</dbReference>
<feature type="site" description="Transition state stabilizer" evidence="8">
    <location>
        <position position="112"/>
    </location>
</feature>
<evidence type="ECO:0000256" key="1">
    <source>
        <dbReference type="ARBA" id="ARBA00000707"/>
    </source>
</evidence>
<keyword evidence="7 8" id="KW-0788">Thiol protease</keyword>
<evidence type="ECO:0000313" key="11">
    <source>
        <dbReference type="EMBL" id="PFH38252.1"/>
    </source>
</evidence>
<keyword evidence="9" id="KW-0175">Coiled coil</keyword>
<comment type="caution">
    <text evidence="11">The sequence shown here is derived from an EMBL/GenBank/DDBJ whole genome shotgun (WGS) entry which is preliminary data.</text>
</comment>
<feature type="active site" description="Proton donor" evidence="8">
    <location>
        <position position="196"/>
    </location>
</feature>
<evidence type="ECO:0000256" key="3">
    <source>
        <dbReference type="ARBA" id="ARBA00012759"/>
    </source>
</evidence>
<evidence type="ECO:0000256" key="8">
    <source>
        <dbReference type="PROSITE-ProRule" id="PRU01393"/>
    </source>
</evidence>
<evidence type="ECO:0000313" key="12">
    <source>
        <dbReference type="Proteomes" id="UP000224006"/>
    </source>
</evidence>
<dbReference type="RefSeq" id="XP_029222261.1">
    <property type="nucleotide sequence ID" value="XM_029359348.1"/>
</dbReference>
<dbReference type="VEuPathDB" id="ToxoDB:BESB_005930"/>
<evidence type="ECO:0000256" key="4">
    <source>
        <dbReference type="ARBA" id="ARBA00022670"/>
    </source>
</evidence>
<accession>A0A2A9MQG8</accession>
<evidence type="ECO:0000256" key="5">
    <source>
        <dbReference type="ARBA" id="ARBA00022786"/>
    </source>
</evidence>
<dbReference type="GO" id="GO:0016579">
    <property type="term" value="P:protein deubiquitination"/>
    <property type="evidence" value="ECO:0007669"/>
    <property type="project" value="TreeGrafter"/>
</dbReference>
<comment type="similarity">
    <text evidence="2 8">Belongs to the peptidase C12 family.</text>
</comment>
<dbReference type="SUPFAM" id="SSF54001">
    <property type="entry name" value="Cysteine proteinases"/>
    <property type="match status" value="1"/>
</dbReference>
<reference evidence="11 12" key="1">
    <citation type="submission" date="2017-09" db="EMBL/GenBank/DDBJ databases">
        <title>Genome sequencing of Besnoitia besnoiti strain Bb-Ger1.</title>
        <authorList>
            <person name="Schares G."/>
            <person name="Venepally P."/>
            <person name="Lorenzi H.A."/>
        </authorList>
    </citation>
    <scope>NUCLEOTIDE SEQUENCE [LARGE SCALE GENOMIC DNA]</scope>
    <source>
        <strain evidence="11 12">Bb-Ger1</strain>
    </source>
</reference>
<name>A0A2A9MQG8_BESBE</name>
<dbReference type="PANTHER" id="PTHR10589:SF16">
    <property type="entry name" value="UBIQUITIN CARBOXYL-TERMINAL HYDROLASE ISOZYME L5"/>
    <property type="match status" value="1"/>
</dbReference>
<dbReference type="KEGG" id="bbes:BESB_005930"/>
<dbReference type="Proteomes" id="UP000224006">
    <property type="component" value="Chromosome I"/>
</dbReference>
<dbReference type="AlphaFoldDB" id="A0A2A9MQG8"/>